<evidence type="ECO:0000313" key="3">
    <source>
        <dbReference type="Proteomes" id="UP000198935"/>
    </source>
</evidence>
<sequence>MNTAPQAVTVLNFDHTYDTQNQLQLPEFDWIDFTDLTGTMKYCEWQSFYAIQERLHKREKKGITFLGSGDYHYVTFLLLSELRRPFTLILYDNHTDVIQSSFFSSLITCGSWVLWALEQLPMLQKAVIIGAQLQLIQQIPPHLKEKIAVFPNDSLVFSDTEAYRRQILREIPTNSVYISVDKDVLNKKYAATNWDHGKMELPDLLESIRSIAAHKSIAGVDICGEYPSSPLDVLQTKNQQMMARNSEANEALLEVLQSLPTPVGYTRQQKSSTIVSKESANSLPHRPKTPST</sequence>
<proteinExistence type="predicted"/>
<dbReference type="Pfam" id="PF00491">
    <property type="entry name" value="Arginase"/>
    <property type="match status" value="1"/>
</dbReference>
<dbReference type="OrthoDB" id="9805406at2"/>
<dbReference type="Gene3D" id="3.40.800.10">
    <property type="entry name" value="Ureohydrolase domain"/>
    <property type="match status" value="1"/>
</dbReference>
<feature type="compositionally biased region" description="Polar residues" evidence="1">
    <location>
        <begin position="266"/>
        <end position="282"/>
    </location>
</feature>
<dbReference type="InterPro" id="IPR023696">
    <property type="entry name" value="Ureohydrolase_dom_sf"/>
</dbReference>
<dbReference type="GO" id="GO:0046872">
    <property type="term" value="F:metal ion binding"/>
    <property type="evidence" value="ECO:0007669"/>
    <property type="project" value="InterPro"/>
</dbReference>
<dbReference type="SUPFAM" id="SSF52768">
    <property type="entry name" value="Arginase/deacetylase"/>
    <property type="match status" value="1"/>
</dbReference>
<name>A0A1H3HFA0_9BACI</name>
<dbReference type="PANTHER" id="PTHR11358">
    <property type="entry name" value="ARGINASE/AGMATINASE"/>
    <property type="match status" value="1"/>
</dbReference>
<feature type="region of interest" description="Disordered" evidence="1">
    <location>
        <begin position="266"/>
        <end position="292"/>
    </location>
</feature>
<dbReference type="Proteomes" id="UP000198935">
    <property type="component" value="Unassembled WGS sequence"/>
</dbReference>
<dbReference type="InterPro" id="IPR006035">
    <property type="entry name" value="Ureohydrolase"/>
</dbReference>
<evidence type="ECO:0000313" key="2">
    <source>
        <dbReference type="EMBL" id="SDY14186.1"/>
    </source>
</evidence>
<dbReference type="EMBL" id="FNPI01000001">
    <property type="protein sequence ID" value="SDY14186.1"/>
    <property type="molecule type" value="Genomic_DNA"/>
</dbReference>
<protein>
    <submittedName>
        <fullName evidence="2">Arginase family enzyme</fullName>
    </submittedName>
</protein>
<gene>
    <name evidence="2" type="ORF">SAMN05421736_101481</name>
</gene>
<accession>A0A1H3HFA0</accession>
<dbReference type="GO" id="GO:0033389">
    <property type="term" value="P:putrescine biosynthetic process from arginine, via agmatine"/>
    <property type="evidence" value="ECO:0007669"/>
    <property type="project" value="TreeGrafter"/>
</dbReference>
<dbReference type="AlphaFoldDB" id="A0A1H3HFA0"/>
<reference evidence="3" key="1">
    <citation type="submission" date="2016-10" db="EMBL/GenBank/DDBJ databases">
        <authorList>
            <person name="Varghese N."/>
            <person name="Submissions S."/>
        </authorList>
    </citation>
    <scope>NUCLEOTIDE SEQUENCE [LARGE SCALE GENOMIC DNA]</scope>
    <source>
        <strain evidence="3">SP</strain>
    </source>
</reference>
<keyword evidence="3" id="KW-1185">Reference proteome</keyword>
<dbReference type="PANTHER" id="PTHR11358:SF41">
    <property type="entry name" value="ARGINASE"/>
    <property type="match status" value="1"/>
</dbReference>
<organism evidence="2 3">
    <name type="scientific">Evansella caseinilytica</name>
    <dbReference type="NCBI Taxonomy" id="1503961"/>
    <lineage>
        <taxon>Bacteria</taxon>
        <taxon>Bacillati</taxon>
        <taxon>Bacillota</taxon>
        <taxon>Bacilli</taxon>
        <taxon>Bacillales</taxon>
        <taxon>Bacillaceae</taxon>
        <taxon>Evansella</taxon>
    </lineage>
</organism>
<dbReference type="STRING" id="1503961.SAMN05421736_101481"/>
<evidence type="ECO:0000256" key="1">
    <source>
        <dbReference type="SAM" id="MobiDB-lite"/>
    </source>
</evidence>
<dbReference type="GO" id="GO:0008783">
    <property type="term" value="F:agmatinase activity"/>
    <property type="evidence" value="ECO:0007669"/>
    <property type="project" value="TreeGrafter"/>
</dbReference>